<dbReference type="PRINTS" id="PR01640">
    <property type="entry name" value="PROFILINPLNT"/>
</dbReference>
<dbReference type="GO" id="GO:0005856">
    <property type="term" value="C:cytoskeleton"/>
    <property type="evidence" value="ECO:0007669"/>
    <property type="project" value="UniProtKB-SubCell"/>
</dbReference>
<dbReference type="Proteomes" id="UP001220961">
    <property type="component" value="Chromosome 7"/>
</dbReference>
<evidence type="ECO:0000256" key="5">
    <source>
        <dbReference type="ARBA" id="ARBA00023212"/>
    </source>
</evidence>
<sequence>MSWQGYVDTNLVGTGKVSTAAIIGLKGGVWAASPGFNVSAEEQQAIIKGLDDPTPLQASGVYVNGKKYLTLQANPRSIYGKAAGDGVCIVRTNQAVLIGAYASPLLPGDANKVVEGLADYLISVGY</sequence>
<dbReference type="PROSITE" id="PS00414">
    <property type="entry name" value="PROFILIN"/>
    <property type="match status" value="1"/>
</dbReference>
<name>A0AAF0E8B1_9BASI</name>
<comment type="subunit">
    <text evidence="6">Occurs in many kinds of cells as a complex with monomeric actin in a 1:1 ratio.</text>
</comment>
<dbReference type="PRINTS" id="PR00392">
    <property type="entry name" value="PROFILIN"/>
</dbReference>
<comment type="subcellular location">
    <subcellularLocation>
        <location evidence="1">Cytoplasm</location>
        <location evidence="1">Cytoskeleton</location>
    </subcellularLocation>
</comment>
<evidence type="ECO:0000313" key="9">
    <source>
        <dbReference type="Proteomes" id="UP001220961"/>
    </source>
</evidence>
<keyword evidence="3" id="KW-0963">Cytoplasm</keyword>
<proteinExistence type="inferred from homology"/>
<evidence type="ECO:0000256" key="2">
    <source>
        <dbReference type="ARBA" id="ARBA00010058"/>
    </source>
</evidence>
<dbReference type="PANTHER" id="PTHR11604:SF0">
    <property type="entry name" value="PROFILIN"/>
    <property type="match status" value="1"/>
</dbReference>
<evidence type="ECO:0000256" key="1">
    <source>
        <dbReference type="ARBA" id="ARBA00004245"/>
    </source>
</evidence>
<evidence type="ECO:0000256" key="7">
    <source>
        <dbReference type="RuleBase" id="RU003909"/>
    </source>
</evidence>
<dbReference type="AlphaFoldDB" id="A0AAF0E8B1"/>
<dbReference type="SUPFAM" id="SSF55770">
    <property type="entry name" value="Profilin (actin-binding protein)"/>
    <property type="match status" value="1"/>
</dbReference>
<dbReference type="InterPro" id="IPR048278">
    <property type="entry name" value="PFN"/>
</dbReference>
<reference evidence="8" key="1">
    <citation type="submission" date="2023-03" db="EMBL/GenBank/DDBJ databases">
        <title>Mating type loci evolution in Malassezia.</title>
        <authorList>
            <person name="Coelho M.A."/>
        </authorList>
    </citation>
    <scope>NUCLEOTIDE SEQUENCE</scope>
    <source>
        <strain evidence="8">CBS 10434</strain>
    </source>
</reference>
<organism evidence="8 9">
    <name type="scientific">Malassezia caprae</name>
    <dbReference type="NCBI Taxonomy" id="1381934"/>
    <lineage>
        <taxon>Eukaryota</taxon>
        <taxon>Fungi</taxon>
        <taxon>Dikarya</taxon>
        <taxon>Basidiomycota</taxon>
        <taxon>Ustilaginomycotina</taxon>
        <taxon>Malasseziomycetes</taxon>
        <taxon>Malasseziales</taxon>
        <taxon>Malasseziaceae</taxon>
        <taxon>Malassezia</taxon>
    </lineage>
</organism>
<dbReference type="SMART" id="SM00392">
    <property type="entry name" value="PROF"/>
    <property type="match status" value="1"/>
</dbReference>
<dbReference type="GO" id="GO:0003785">
    <property type="term" value="F:actin monomer binding"/>
    <property type="evidence" value="ECO:0007669"/>
    <property type="project" value="TreeGrafter"/>
</dbReference>
<dbReference type="FunFam" id="3.30.450.30:FF:000001">
    <property type="entry name" value="Profilin"/>
    <property type="match status" value="1"/>
</dbReference>
<keyword evidence="4 7" id="KW-0009">Actin-binding</keyword>
<comment type="similarity">
    <text evidence="2 7">Belongs to the profilin family.</text>
</comment>
<protein>
    <recommendedName>
        <fullName evidence="7">Profilin</fullName>
    </recommendedName>
</protein>
<dbReference type="Pfam" id="PF00235">
    <property type="entry name" value="Profilin"/>
    <property type="match status" value="1"/>
</dbReference>
<gene>
    <name evidence="8" type="primary">PFY1</name>
    <name evidence="8" type="ORF">MCAP1_003238</name>
</gene>
<evidence type="ECO:0000313" key="8">
    <source>
        <dbReference type="EMBL" id="WFD20983.1"/>
    </source>
</evidence>
<comment type="function">
    <text evidence="6">Binds to actin and affects the structure of the cytoskeleton. At high concentrations, profilin prevents the polymerization of actin, whereas it enhances it at low concentrations.</text>
</comment>
<dbReference type="EMBL" id="CP119914">
    <property type="protein sequence ID" value="WFD20983.1"/>
    <property type="molecule type" value="Genomic_DNA"/>
</dbReference>
<dbReference type="Gene3D" id="3.30.450.30">
    <property type="entry name" value="Dynein light chain 2a, cytoplasmic"/>
    <property type="match status" value="1"/>
</dbReference>
<evidence type="ECO:0000256" key="3">
    <source>
        <dbReference type="ARBA" id="ARBA00022490"/>
    </source>
</evidence>
<keyword evidence="5 6" id="KW-0206">Cytoskeleton</keyword>
<evidence type="ECO:0000256" key="6">
    <source>
        <dbReference type="RuleBase" id="RU003908"/>
    </source>
</evidence>
<dbReference type="CDD" id="cd00148">
    <property type="entry name" value="PROF"/>
    <property type="match status" value="1"/>
</dbReference>
<dbReference type="GO" id="GO:0005938">
    <property type="term" value="C:cell cortex"/>
    <property type="evidence" value="ECO:0007669"/>
    <property type="project" value="TreeGrafter"/>
</dbReference>
<dbReference type="InterPro" id="IPR005455">
    <property type="entry name" value="PFN_euk"/>
</dbReference>
<accession>A0AAF0E8B1</accession>
<dbReference type="PANTHER" id="PTHR11604">
    <property type="entry name" value="PROFILIN"/>
    <property type="match status" value="1"/>
</dbReference>
<keyword evidence="9" id="KW-1185">Reference proteome</keyword>
<evidence type="ECO:0000256" key="4">
    <source>
        <dbReference type="ARBA" id="ARBA00023203"/>
    </source>
</evidence>
<dbReference type="InterPro" id="IPR027310">
    <property type="entry name" value="Profilin_CS"/>
</dbReference>
<dbReference type="InterPro" id="IPR036140">
    <property type="entry name" value="PFN_sf"/>
</dbReference>